<dbReference type="Proteomes" id="UP000444721">
    <property type="component" value="Unassembled WGS sequence"/>
</dbReference>
<comment type="caution">
    <text evidence="2">The sequence shown here is derived from an EMBL/GenBank/DDBJ whole genome shotgun (WGS) entry which is preliminary data.</text>
</comment>
<sequence length="337" mass="39580">MTPQEETNHLNSKSDNKNVATTQNEAEDWKPKRITALSKRKKLSRKLLGDVSGYDEGELLNLFDEAEFQGNIVLMMKILNRLIECKIIYFDFMHRMMNVYSKYGIRDFENNCTTFEIDHTFVNNKTQEVERKETIQGEDFYNQYSHIIELFQYFIEMEDTMSHRSHACDTIAVCLYTIFNKITVDTYGYIEGVYISKGSPKTVLLTSQLVFEKALEFLKQALNMDNFNSNSEKLNCYRHFQECYYFFGQRLASKKDSEKAFEMYCKGIEWVKFEFHASPNTSGQNVKDFIVNNNFVSKIMQSIRSNFEPSLQYLTKFEHIIQSAEITPQCFCSTCKQ</sequence>
<evidence type="ECO:0000256" key="1">
    <source>
        <dbReference type="SAM" id="MobiDB-lite"/>
    </source>
</evidence>
<dbReference type="OrthoDB" id="10337502at2759"/>
<evidence type="ECO:0000313" key="2">
    <source>
        <dbReference type="EMBL" id="KAF0982016.1"/>
    </source>
</evidence>
<dbReference type="RefSeq" id="XP_044566729.1">
    <property type="nucleotide sequence ID" value="XM_044702334.1"/>
</dbReference>
<dbReference type="AlphaFoldDB" id="A0A6A5C2T5"/>
<accession>A0A6A5C2T5</accession>
<dbReference type="EMBL" id="VFQX01000012">
    <property type="protein sequence ID" value="KAF0982016.1"/>
    <property type="molecule type" value="Genomic_DNA"/>
</dbReference>
<dbReference type="VEuPathDB" id="AmoebaDB:NfTy_022370"/>
<proteinExistence type="predicted"/>
<feature type="compositionally biased region" description="Basic and acidic residues" evidence="1">
    <location>
        <begin position="1"/>
        <end position="16"/>
    </location>
</feature>
<keyword evidence="3" id="KW-1185">Reference proteome</keyword>
<dbReference type="SUPFAM" id="SSF81901">
    <property type="entry name" value="HCP-like"/>
    <property type="match status" value="1"/>
</dbReference>
<reference evidence="2 3" key="1">
    <citation type="journal article" date="2019" name="Sci. Rep.">
        <title>Nanopore sequencing improves the draft genome of the human pathogenic amoeba Naegleria fowleri.</title>
        <authorList>
            <person name="Liechti N."/>
            <person name="Schurch N."/>
            <person name="Bruggmann R."/>
            <person name="Wittwer M."/>
        </authorList>
    </citation>
    <scope>NUCLEOTIDE SEQUENCE [LARGE SCALE GENOMIC DNA]</scope>
    <source>
        <strain evidence="2 3">ATCC 30894</strain>
    </source>
</reference>
<feature type="region of interest" description="Disordered" evidence="1">
    <location>
        <begin position="1"/>
        <end position="27"/>
    </location>
</feature>
<gene>
    <name evidence="2" type="ORF">FDP41_011877</name>
</gene>
<organism evidence="2 3">
    <name type="scientific">Naegleria fowleri</name>
    <name type="common">Brain eating amoeba</name>
    <dbReference type="NCBI Taxonomy" id="5763"/>
    <lineage>
        <taxon>Eukaryota</taxon>
        <taxon>Discoba</taxon>
        <taxon>Heterolobosea</taxon>
        <taxon>Tetramitia</taxon>
        <taxon>Eutetramitia</taxon>
        <taxon>Vahlkampfiidae</taxon>
        <taxon>Naegleria</taxon>
    </lineage>
</organism>
<name>A0A6A5C2T5_NAEFO</name>
<dbReference type="VEuPathDB" id="AmoebaDB:FDP41_011877"/>
<evidence type="ECO:0000313" key="3">
    <source>
        <dbReference type="Proteomes" id="UP000444721"/>
    </source>
</evidence>
<dbReference type="GeneID" id="68119092"/>
<dbReference type="VEuPathDB" id="AmoebaDB:NF0050080"/>
<protein>
    <submittedName>
        <fullName evidence="2">Uncharacterized protein</fullName>
    </submittedName>
</protein>